<reference evidence="2" key="1">
    <citation type="submission" date="2022-07" db="EMBL/GenBank/DDBJ databases">
        <authorList>
            <person name="Macas J."/>
            <person name="Novak P."/>
            <person name="Neumann P."/>
        </authorList>
    </citation>
    <scope>NUCLEOTIDE SEQUENCE</scope>
</reference>
<organism evidence="2 3">
    <name type="scientific">Cuscuta epithymum</name>
    <dbReference type="NCBI Taxonomy" id="186058"/>
    <lineage>
        <taxon>Eukaryota</taxon>
        <taxon>Viridiplantae</taxon>
        <taxon>Streptophyta</taxon>
        <taxon>Embryophyta</taxon>
        <taxon>Tracheophyta</taxon>
        <taxon>Spermatophyta</taxon>
        <taxon>Magnoliopsida</taxon>
        <taxon>eudicotyledons</taxon>
        <taxon>Gunneridae</taxon>
        <taxon>Pentapetalae</taxon>
        <taxon>asterids</taxon>
        <taxon>lamiids</taxon>
        <taxon>Solanales</taxon>
        <taxon>Convolvulaceae</taxon>
        <taxon>Cuscuteae</taxon>
        <taxon>Cuscuta</taxon>
        <taxon>Cuscuta subgen. Cuscuta</taxon>
    </lineage>
</organism>
<evidence type="ECO:0000313" key="2">
    <source>
        <dbReference type="EMBL" id="CAH9133198.1"/>
    </source>
</evidence>
<name>A0AAV0FCT9_9ASTE</name>
<dbReference type="EMBL" id="CAMAPF010000975">
    <property type="protein sequence ID" value="CAH9133198.1"/>
    <property type="molecule type" value="Genomic_DNA"/>
</dbReference>
<protein>
    <submittedName>
        <fullName evidence="2">Uncharacterized protein</fullName>
    </submittedName>
</protein>
<keyword evidence="3" id="KW-1185">Reference proteome</keyword>
<evidence type="ECO:0000256" key="1">
    <source>
        <dbReference type="SAM" id="MobiDB-lite"/>
    </source>
</evidence>
<dbReference type="Proteomes" id="UP001152523">
    <property type="component" value="Unassembled WGS sequence"/>
</dbReference>
<accession>A0AAV0FCT9</accession>
<proteinExistence type="predicted"/>
<gene>
    <name evidence="2" type="ORF">CEPIT_LOCUS32760</name>
</gene>
<comment type="caution">
    <text evidence="2">The sequence shown here is derived from an EMBL/GenBank/DDBJ whole genome shotgun (WGS) entry which is preliminary data.</text>
</comment>
<feature type="region of interest" description="Disordered" evidence="1">
    <location>
        <begin position="37"/>
        <end position="69"/>
    </location>
</feature>
<dbReference type="AlphaFoldDB" id="A0AAV0FCT9"/>
<feature type="compositionally biased region" description="Polar residues" evidence="1">
    <location>
        <begin position="48"/>
        <end position="67"/>
    </location>
</feature>
<sequence length="136" mass="15575">MEEDISVEELLQLEGGGVSDDDDFDPDDEVFSSFFSAAESEEEEESEINSGSHSFTATSTKKPNLKNNQRKHIVEMLGKKQRNGVRNRRREDEITMEMEGVVKRTGIGGWWWVEKLNKIKENVRKRKTKGGNSLRV</sequence>
<evidence type="ECO:0000313" key="3">
    <source>
        <dbReference type="Proteomes" id="UP001152523"/>
    </source>
</evidence>